<dbReference type="Proteomes" id="UP000560658">
    <property type="component" value="Unassembled WGS sequence"/>
</dbReference>
<accession>A0A840D6P0</accession>
<dbReference type="Pfam" id="PF03050">
    <property type="entry name" value="DDE_Tnp_IS66"/>
    <property type="match status" value="1"/>
</dbReference>
<feature type="domain" description="Transposase IS66 central" evidence="2">
    <location>
        <begin position="181"/>
        <end position="462"/>
    </location>
</feature>
<keyword evidence="5" id="KW-1185">Reference proteome</keyword>
<feature type="coiled-coil region" evidence="1">
    <location>
        <begin position="5"/>
        <end position="46"/>
    </location>
</feature>
<name>A0A840D6P0_9BACE</name>
<dbReference type="PANTHER" id="PTHR33678:SF1">
    <property type="entry name" value="BLL1576 PROTEIN"/>
    <property type="match status" value="1"/>
</dbReference>
<sequence>MSVLRQKLEQQIADQDKELSKKKQTVEKLENKVSELEQKLRYLERKVWGSMSEKRRLPEDPSQLQLDFGKLEMSEDEQELVKEALDEIKDYKKVHVKEHVKKVPVRQKLPEYLPRIEEHIYPEGYKGYEDEWILFEDTETSEHLELKPAEFYVRVTVRHKGMRKETKEIITAPVPNEPLAKSYASTSLLTDLMVGKYVDHLPFHRQILIYKRIGVTLPASTIELWFHSVADLMRPTYYRLKELILSKDYIQSDETTIPIVDNEKQKTVKGYLWLVKDIGSNQVFFHYNEGSRGQKVVIQLFKDYKGAIQTDGYTGYSILEKFDGITTLNCWCHARRYYDRALNNDKARAEYALAQIGLLYDVEHMADDQNMDDEQRRQLRVRLAYPLIRAFEKWCVAEYPKVLPKSPIGKALAYTITYTDGLARYVLDGKYRMDTNLIENSVRPVAVGRRNYLFCGNHEAAEDAAVIYSLMGCCKAADVDFKAWMNYFLNNVHEYDADYKKDLAELLPLSLKKNQII</sequence>
<organism evidence="4 5">
    <name type="scientific">Bacteroides reticulotermitis</name>
    <dbReference type="NCBI Taxonomy" id="1133319"/>
    <lineage>
        <taxon>Bacteria</taxon>
        <taxon>Pseudomonadati</taxon>
        <taxon>Bacteroidota</taxon>
        <taxon>Bacteroidia</taxon>
        <taxon>Bacteroidales</taxon>
        <taxon>Bacteroidaceae</taxon>
        <taxon>Bacteroides</taxon>
    </lineage>
</organism>
<evidence type="ECO:0000259" key="2">
    <source>
        <dbReference type="Pfam" id="PF03050"/>
    </source>
</evidence>
<keyword evidence="1" id="KW-0175">Coiled coil</keyword>
<proteinExistence type="predicted"/>
<dbReference type="InterPro" id="IPR024463">
    <property type="entry name" value="Transposase_TnpC_homeodom"/>
</dbReference>
<dbReference type="EMBL" id="JACIER010000046">
    <property type="protein sequence ID" value="MBB4046479.1"/>
    <property type="molecule type" value="Genomic_DNA"/>
</dbReference>
<dbReference type="AlphaFoldDB" id="A0A840D6P0"/>
<reference evidence="4" key="1">
    <citation type="submission" date="2020-08" db="EMBL/GenBank/DDBJ databases">
        <title>Genomic Encyclopedia of Type Strains, Phase IV (KMG-IV): sequencing the most valuable type-strain genomes for metagenomic binning, comparative biology and taxonomic classification.</title>
        <authorList>
            <person name="Goeker M."/>
        </authorList>
    </citation>
    <scope>NUCLEOTIDE SEQUENCE [LARGE SCALE GENOMIC DNA]</scope>
    <source>
        <strain evidence="4">DSM 105720</strain>
    </source>
</reference>
<dbReference type="Pfam" id="PF13007">
    <property type="entry name" value="LZ_Tnp_IS66"/>
    <property type="match status" value="1"/>
</dbReference>
<feature type="domain" description="Transposase TnpC homeodomain" evidence="3">
    <location>
        <begin position="35"/>
        <end position="117"/>
    </location>
</feature>
<dbReference type="InterPro" id="IPR004291">
    <property type="entry name" value="Transposase_IS66_central"/>
</dbReference>
<gene>
    <name evidence="4" type="ORF">GGR06_004320</name>
</gene>
<comment type="caution">
    <text evidence="4">The sequence shown here is derived from an EMBL/GenBank/DDBJ whole genome shotgun (WGS) entry which is preliminary data.</text>
</comment>
<evidence type="ECO:0000259" key="3">
    <source>
        <dbReference type="Pfam" id="PF13007"/>
    </source>
</evidence>
<evidence type="ECO:0000313" key="4">
    <source>
        <dbReference type="EMBL" id="MBB4046479.1"/>
    </source>
</evidence>
<evidence type="ECO:0000256" key="1">
    <source>
        <dbReference type="SAM" id="Coils"/>
    </source>
</evidence>
<dbReference type="InterPro" id="IPR052344">
    <property type="entry name" value="Transposase-related"/>
</dbReference>
<protein>
    <submittedName>
        <fullName evidence="4">Transposase</fullName>
    </submittedName>
</protein>
<dbReference type="NCBIfam" id="NF033517">
    <property type="entry name" value="transpos_IS66"/>
    <property type="match status" value="1"/>
</dbReference>
<evidence type="ECO:0000313" key="5">
    <source>
        <dbReference type="Proteomes" id="UP000560658"/>
    </source>
</evidence>
<dbReference type="PANTHER" id="PTHR33678">
    <property type="entry name" value="BLL1576 PROTEIN"/>
    <property type="match status" value="1"/>
</dbReference>